<proteinExistence type="predicted"/>
<keyword evidence="1" id="KW-1133">Transmembrane helix</keyword>
<evidence type="ECO:0000313" key="2">
    <source>
        <dbReference type="EMBL" id="PQB07266.1"/>
    </source>
</evidence>
<dbReference type="EMBL" id="MQUA01000013">
    <property type="protein sequence ID" value="PQB07266.1"/>
    <property type="molecule type" value="Genomic_DNA"/>
</dbReference>
<protein>
    <submittedName>
        <fullName evidence="2">Uncharacterized protein</fullName>
    </submittedName>
</protein>
<organism evidence="2 3">
    <name type="scientific">Polaribacter filamentus</name>
    <dbReference type="NCBI Taxonomy" id="53483"/>
    <lineage>
        <taxon>Bacteria</taxon>
        <taxon>Pseudomonadati</taxon>
        <taxon>Bacteroidota</taxon>
        <taxon>Flavobacteriia</taxon>
        <taxon>Flavobacteriales</taxon>
        <taxon>Flavobacteriaceae</taxon>
    </lineage>
</organism>
<accession>A0A2S7KXE6</accession>
<feature type="transmembrane region" description="Helical" evidence="1">
    <location>
        <begin position="84"/>
        <end position="106"/>
    </location>
</feature>
<dbReference type="OrthoDB" id="10015215at2"/>
<evidence type="ECO:0000313" key="3">
    <source>
        <dbReference type="Proteomes" id="UP000239522"/>
    </source>
</evidence>
<keyword evidence="3" id="KW-1185">Reference proteome</keyword>
<reference evidence="2 3" key="1">
    <citation type="submission" date="2016-11" db="EMBL/GenBank/DDBJ databases">
        <title>Trade-off between light-utilization and light-protection in marine flavobacteria.</title>
        <authorList>
            <person name="Kumagai Y."/>
        </authorList>
    </citation>
    <scope>NUCLEOTIDE SEQUENCE [LARGE SCALE GENOMIC DNA]</scope>
    <source>
        <strain evidence="2 3">ATCC 700397</strain>
    </source>
</reference>
<keyword evidence="1" id="KW-0812">Transmembrane</keyword>
<sequence>MEKLKKEDKMSDFKFSQDYVVYKAKKEGVYPIKETDWSRLKRLINGIIPNKNLFQILASISFGIFGSAIFSLIAFNSAENLDKWVLPTTWVIFCVSIIAGIGLLILDKQQKVIISYSTTDVLNEMTEIEKSFDKPTDEDE</sequence>
<feature type="transmembrane region" description="Helical" evidence="1">
    <location>
        <begin position="56"/>
        <end position="78"/>
    </location>
</feature>
<dbReference type="AlphaFoldDB" id="A0A2S7KXE6"/>
<dbReference type="Proteomes" id="UP000239522">
    <property type="component" value="Unassembled WGS sequence"/>
</dbReference>
<evidence type="ECO:0000256" key="1">
    <source>
        <dbReference type="SAM" id="Phobius"/>
    </source>
</evidence>
<name>A0A2S7KXE6_9FLAO</name>
<gene>
    <name evidence="2" type="ORF">BST83_08935</name>
</gene>
<comment type="caution">
    <text evidence="2">The sequence shown here is derived from an EMBL/GenBank/DDBJ whole genome shotgun (WGS) entry which is preliminary data.</text>
</comment>
<keyword evidence="1" id="KW-0472">Membrane</keyword>
<dbReference type="RefSeq" id="WP_104809498.1">
    <property type="nucleotide sequence ID" value="NZ_MQUA01000013.1"/>
</dbReference>